<gene>
    <name evidence="2" type="primary">LOC106816109</name>
</gene>
<dbReference type="Proteomes" id="UP000695022">
    <property type="component" value="Unplaced"/>
</dbReference>
<proteinExistence type="predicted"/>
<reference evidence="2" key="1">
    <citation type="submission" date="2025-08" db="UniProtKB">
        <authorList>
            <consortium name="RefSeq"/>
        </authorList>
    </citation>
    <scope>IDENTIFICATION</scope>
</reference>
<protein>
    <submittedName>
        <fullName evidence="2">Uncharacterized protein LOC106816109</fullName>
    </submittedName>
</protein>
<keyword evidence="1" id="KW-1185">Reference proteome</keyword>
<sequence length="226" mass="24093">TVSQAALSTSSTDTLSLAPGRLETFTVTITLPLESTYDVDFDVETPKYDTGLANQTLINIIDVVPVYTGVNIACLGLTSGATKEFYSAEDNSDKDHLVVKFGMVQNTGLAAMQDSYLAGDNDVKLDITVQATDNLENVDAVAGQVQYGVSLGALSSLTQLSISAFYRGVVQVSITFGHTEQSRAEIIDPFLTVLLPKYITTPVFGACNSTVTPTTTIESYGLKILN</sequence>
<evidence type="ECO:0000313" key="2">
    <source>
        <dbReference type="RefSeq" id="XP_014676148.1"/>
    </source>
</evidence>
<accession>A0ABM1EVC7</accession>
<feature type="non-terminal residue" evidence="2">
    <location>
        <position position="1"/>
    </location>
</feature>
<organism evidence="1 2">
    <name type="scientific">Priapulus caudatus</name>
    <name type="common">Priapulid worm</name>
    <dbReference type="NCBI Taxonomy" id="37621"/>
    <lineage>
        <taxon>Eukaryota</taxon>
        <taxon>Metazoa</taxon>
        <taxon>Ecdysozoa</taxon>
        <taxon>Scalidophora</taxon>
        <taxon>Priapulida</taxon>
        <taxon>Priapulimorpha</taxon>
        <taxon>Priapulimorphida</taxon>
        <taxon>Priapulidae</taxon>
        <taxon>Priapulus</taxon>
    </lineage>
</organism>
<dbReference type="RefSeq" id="XP_014676148.1">
    <property type="nucleotide sequence ID" value="XM_014820662.1"/>
</dbReference>
<name>A0ABM1EVC7_PRICU</name>
<dbReference type="GeneID" id="106816109"/>
<evidence type="ECO:0000313" key="1">
    <source>
        <dbReference type="Proteomes" id="UP000695022"/>
    </source>
</evidence>